<dbReference type="Proteomes" id="UP000437748">
    <property type="component" value="Unassembled WGS sequence"/>
</dbReference>
<sequence>MKIFQLFLISFFCCLLLGCSHKLGSTTTVNIDLLSLHNSNGLSEDSSIIPILIPIKITNLSGVILQKNLNSETNSIELPNGKFHIQVGFFAKIIQNESSDICDNNETETNSFISKSFYYTEFNSDFENIINNDSIKIQFQNPLQSISFGHFGFKIYDMQGNPARYAKIFYVDSISGEKIKDPCSHIPLSDISDDEGRIAVDLPIYNYSSQLKLQVILEEDEVSKEFLFSFNPQKNQAQFYKLNMSNNLISSYDEQTESFLEDGTSISYRRDILNKNPRFPDIPNFKIQIPNQEDGNLSLLDNLTDNIVINSYDLITKRSFIVYCQFSKINHDDQKIILLPIQNCNKPVANIFEFLNKFDKKLIIEAKLMDSENFIASNNLEDVKIILKN</sequence>
<dbReference type="RefSeq" id="WP_153418140.1">
    <property type="nucleotide sequence ID" value="NZ_WFLM01000001.1"/>
</dbReference>
<name>A0A6N6VX29_9BACT</name>
<protein>
    <recommendedName>
        <fullName evidence="3">Lipoprotein</fullName>
    </recommendedName>
</protein>
<evidence type="ECO:0008006" key="3">
    <source>
        <dbReference type="Google" id="ProtNLM"/>
    </source>
</evidence>
<keyword evidence="2" id="KW-1185">Reference proteome</keyword>
<proteinExistence type="predicted"/>
<evidence type="ECO:0000313" key="1">
    <source>
        <dbReference type="EMBL" id="KAB8040624.1"/>
    </source>
</evidence>
<gene>
    <name evidence="1" type="ORF">GCL60_01505</name>
</gene>
<reference evidence="1 2" key="1">
    <citation type="submission" date="2019-10" db="EMBL/GenBank/DDBJ databases">
        <title>New species of Slilvanegrellaceae.</title>
        <authorList>
            <person name="Pitt A."/>
            <person name="Hahn M.W."/>
        </authorList>
    </citation>
    <scope>NUCLEOTIDE SEQUENCE [LARGE SCALE GENOMIC DNA]</scope>
    <source>
        <strain evidence="1 2">SP-Ram-0.45-NSY-1</strain>
    </source>
</reference>
<comment type="caution">
    <text evidence="1">The sequence shown here is derived from an EMBL/GenBank/DDBJ whole genome shotgun (WGS) entry which is preliminary data.</text>
</comment>
<dbReference type="PROSITE" id="PS51257">
    <property type="entry name" value="PROKAR_LIPOPROTEIN"/>
    <property type="match status" value="1"/>
</dbReference>
<accession>A0A6N6VX29</accession>
<dbReference type="AlphaFoldDB" id="A0A6N6VX29"/>
<evidence type="ECO:0000313" key="2">
    <source>
        <dbReference type="Proteomes" id="UP000437748"/>
    </source>
</evidence>
<dbReference type="EMBL" id="WFLM01000001">
    <property type="protein sequence ID" value="KAB8040624.1"/>
    <property type="molecule type" value="Genomic_DNA"/>
</dbReference>
<organism evidence="1 2">
    <name type="scientific">Silvanigrella paludirubra</name>
    <dbReference type="NCBI Taxonomy" id="2499159"/>
    <lineage>
        <taxon>Bacteria</taxon>
        <taxon>Pseudomonadati</taxon>
        <taxon>Bdellovibrionota</taxon>
        <taxon>Oligoflexia</taxon>
        <taxon>Silvanigrellales</taxon>
        <taxon>Silvanigrellaceae</taxon>
        <taxon>Silvanigrella</taxon>
    </lineage>
</organism>